<protein>
    <submittedName>
        <fullName evidence="12">Two-component system OmpR family response regulator</fullName>
    </submittedName>
</protein>
<dbReference type="GO" id="GO:0006355">
    <property type="term" value="P:regulation of DNA-templated transcription"/>
    <property type="evidence" value="ECO:0007669"/>
    <property type="project" value="InterPro"/>
</dbReference>
<dbReference type="FunFam" id="1.10.10.10:FF:000099">
    <property type="entry name" value="Two-component system response regulator TorR"/>
    <property type="match status" value="1"/>
</dbReference>
<dbReference type="InterPro" id="IPR011006">
    <property type="entry name" value="CheY-like_superfamily"/>
</dbReference>
<keyword evidence="3 8" id="KW-0597">Phosphoprotein</keyword>
<comment type="subcellular location">
    <subcellularLocation>
        <location evidence="1">Cytoplasm</location>
    </subcellularLocation>
</comment>
<dbReference type="Pfam" id="PF00072">
    <property type="entry name" value="Response_reg"/>
    <property type="match status" value="1"/>
</dbReference>
<dbReference type="Gene3D" id="6.10.250.690">
    <property type="match status" value="1"/>
</dbReference>
<dbReference type="Gene3D" id="3.40.50.2300">
    <property type="match status" value="1"/>
</dbReference>
<dbReference type="FunFam" id="3.40.50.2300:FF:000001">
    <property type="entry name" value="DNA-binding response regulator PhoB"/>
    <property type="match status" value="1"/>
</dbReference>
<accession>A0A328ZHL2</accession>
<proteinExistence type="predicted"/>
<dbReference type="GO" id="GO:0005829">
    <property type="term" value="C:cytosol"/>
    <property type="evidence" value="ECO:0007669"/>
    <property type="project" value="TreeGrafter"/>
</dbReference>
<feature type="domain" description="Response regulatory" evidence="10">
    <location>
        <begin position="3"/>
        <end position="116"/>
    </location>
</feature>
<dbReference type="Gene3D" id="1.10.10.10">
    <property type="entry name" value="Winged helix-like DNA-binding domain superfamily/Winged helix DNA-binding domain"/>
    <property type="match status" value="1"/>
</dbReference>
<sequence>MQHILVVDDDDDITALLTGYLGRFGYAAHAAHDGAAMRARMAEQPMDLVVLDLMLPGTDGMTLARELRATSSVPLIMLTARADAYDRVLGLELGADDYMTKPFEPRELVARIHSVLRRAAAQGRPAAPAPAAPADVVRFDGWALHSVERHLVSPGGVTVPLSNAEFRLLCTFLRMPRRVCSRDQLMEHARGRAMESFERSIDLLVSRLRHKLSDDPRAPSLIKTVRGSGYLFNIQTVQGLAARA</sequence>
<dbReference type="InterPro" id="IPR039420">
    <property type="entry name" value="WalR-like"/>
</dbReference>
<dbReference type="GO" id="GO:0000976">
    <property type="term" value="F:transcription cis-regulatory region binding"/>
    <property type="evidence" value="ECO:0007669"/>
    <property type="project" value="TreeGrafter"/>
</dbReference>
<dbReference type="InterPro" id="IPR036388">
    <property type="entry name" value="WH-like_DNA-bd_sf"/>
</dbReference>
<evidence type="ECO:0000313" key="13">
    <source>
        <dbReference type="Proteomes" id="UP000248856"/>
    </source>
</evidence>
<gene>
    <name evidence="12" type="ORF">AX018_101035</name>
</gene>
<dbReference type="PANTHER" id="PTHR48111">
    <property type="entry name" value="REGULATOR OF RPOS"/>
    <property type="match status" value="1"/>
</dbReference>
<dbReference type="GO" id="GO:0000156">
    <property type="term" value="F:phosphorelay response regulator activity"/>
    <property type="evidence" value="ECO:0007669"/>
    <property type="project" value="TreeGrafter"/>
</dbReference>
<dbReference type="GO" id="GO:0032993">
    <property type="term" value="C:protein-DNA complex"/>
    <property type="evidence" value="ECO:0007669"/>
    <property type="project" value="TreeGrafter"/>
</dbReference>
<evidence type="ECO:0000313" key="12">
    <source>
        <dbReference type="EMBL" id="RAR84683.1"/>
    </source>
</evidence>
<dbReference type="PANTHER" id="PTHR48111:SF4">
    <property type="entry name" value="DNA-BINDING DUAL TRANSCRIPTIONAL REGULATOR OMPR"/>
    <property type="match status" value="1"/>
</dbReference>
<evidence type="ECO:0000256" key="9">
    <source>
        <dbReference type="PROSITE-ProRule" id="PRU01091"/>
    </source>
</evidence>
<reference evidence="12 13" key="1">
    <citation type="submission" date="2018-06" db="EMBL/GenBank/DDBJ databases">
        <title>Genomic Encyclopedia of Archaeal and Bacterial Type Strains, Phase II (KMG-II): from individual species to whole genera.</title>
        <authorList>
            <person name="Goeker M."/>
        </authorList>
    </citation>
    <scope>NUCLEOTIDE SEQUENCE [LARGE SCALE GENOMIC DNA]</scope>
    <source>
        <strain evidence="12 13">CFPB 3232</strain>
    </source>
</reference>
<dbReference type="EMBL" id="QLTA01000010">
    <property type="protein sequence ID" value="RAR84683.1"/>
    <property type="molecule type" value="Genomic_DNA"/>
</dbReference>
<keyword evidence="2" id="KW-0963">Cytoplasm</keyword>
<evidence type="ECO:0000256" key="4">
    <source>
        <dbReference type="ARBA" id="ARBA00023012"/>
    </source>
</evidence>
<dbReference type="SUPFAM" id="SSF46894">
    <property type="entry name" value="C-terminal effector domain of the bipartite response regulators"/>
    <property type="match status" value="1"/>
</dbReference>
<evidence type="ECO:0000256" key="8">
    <source>
        <dbReference type="PROSITE-ProRule" id="PRU00169"/>
    </source>
</evidence>
<dbReference type="RefSeq" id="WP_111876604.1">
    <property type="nucleotide sequence ID" value="NZ_CBCSGC010000003.1"/>
</dbReference>
<evidence type="ECO:0000256" key="6">
    <source>
        <dbReference type="ARBA" id="ARBA00023125"/>
    </source>
</evidence>
<dbReference type="PROSITE" id="PS50110">
    <property type="entry name" value="RESPONSE_REGULATORY"/>
    <property type="match status" value="1"/>
</dbReference>
<evidence type="ECO:0000259" key="10">
    <source>
        <dbReference type="PROSITE" id="PS50110"/>
    </source>
</evidence>
<dbReference type="SMART" id="SM00862">
    <property type="entry name" value="Trans_reg_C"/>
    <property type="match status" value="1"/>
</dbReference>
<dbReference type="PROSITE" id="PS51755">
    <property type="entry name" value="OMPR_PHOB"/>
    <property type="match status" value="1"/>
</dbReference>
<dbReference type="Pfam" id="PF00486">
    <property type="entry name" value="Trans_reg_C"/>
    <property type="match status" value="1"/>
</dbReference>
<evidence type="ECO:0000256" key="3">
    <source>
        <dbReference type="ARBA" id="ARBA00022553"/>
    </source>
</evidence>
<keyword evidence="4" id="KW-0902">Two-component regulatory system</keyword>
<dbReference type="SMART" id="SM00448">
    <property type="entry name" value="REC"/>
    <property type="match status" value="1"/>
</dbReference>
<feature type="domain" description="OmpR/PhoB-type" evidence="11">
    <location>
        <begin position="134"/>
        <end position="234"/>
    </location>
</feature>
<dbReference type="SUPFAM" id="SSF52172">
    <property type="entry name" value="CheY-like"/>
    <property type="match status" value="1"/>
</dbReference>
<dbReference type="InterPro" id="IPR001789">
    <property type="entry name" value="Sig_transdc_resp-reg_receiver"/>
</dbReference>
<organism evidence="12 13">
    <name type="scientific">Paracidovorax anthurii</name>
    <dbReference type="NCBI Taxonomy" id="78229"/>
    <lineage>
        <taxon>Bacteria</taxon>
        <taxon>Pseudomonadati</taxon>
        <taxon>Pseudomonadota</taxon>
        <taxon>Betaproteobacteria</taxon>
        <taxon>Burkholderiales</taxon>
        <taxon>Comamonadaceae</taxon>
        <taxon>Paracidovorax</taxon>
    </lineage>
</organism>
<evidence type="ECO:0000259" key="11">
    <source>
        <dbReference type="PROSITE" id="PS51755"/>
    </source>
</evidence>
<dbReference type="Proteomes" id="UP000248856">
    <property type="component" value="Unassembled WGS sequence"/>
</dbReference>
<evidence type="ECO:0000256" key="7">
    <source>
        <dbReference type="ARBA" id="ARBA00023163"/>
    </source>
</evidence>
<dbReference type="CDD" id="cd00383">
    <property type="entry name" value="trans_reg_C"/>
    <property type="match status" value="1"/>
</dbReference>
<keyword evidence="13" id="KW-1185">Reference proteome</keyword>
<evidence type="ECO:0000256" key="5">
    <source>
        <dbReference type="ARBA" id="ARBA00023015"/>
    </source>
</evidence>
<dbReference type="InterPro" id="IPR001867">
    <property type="entry name" value="OmpR/PhoB-type_DNA-bd"/>
</dbReference>
<dbReference type="AlphaFoldDB" id="A0A328ZHL2"/>
<comment type="caution">
    <text evidence="12">The sequence shown here is derived from an EMBL/GenBank/DDBJ whole genome shotgun (WGS) entry which is preliminary data.</text>
</comment>
<keyword evidence="5" id="KW-0805">Transcription regulation</keyword>
<dbReference type="OrthoDB" id="165980at2"/>
<dbReference type="InterPro" id="IPR016032">
    <property type="entry name" value="Sig_transdc_resp-reg_C-effctor"/>
</dbReference>
<keyword evidence="7" id="KW-0804">Transcription</keyword>
<evidence type="ECO:0000256" key="2">
    <source>
        <dbReference type="ARBA" id="ARBA00022490"/>
    </source>
</evidence>
<feature type="modified residue" description="4-aspartylphosphate" evidence="8">
    <location>
        <position position="52"/>
    </location>
</feature>
<name>A0A328ZHL2_9BURK</name>
<feature type="DNA-binding region" description="OmpR/PhoB-type" evidence="9">
    <location>
        <begin position="134"/>
        <end position="234"/>
    </location>
</feature>
<evidence type="ECO:0000256" key="1">
    <source>
        <dbReference type="ARBA" id="ARBA00004496"/>
    </source>
</evidence>
<keyword evidence="6 9" id="KW-0238">DNA-binding</keyword>